<dbReference type="STRING" id="315358.SERIO_v1c02860"/>
<gene>
    <name evidence="7 11" type="primary">rplC</name>
    <name evidence="11" type="ORF">SERIO_v1c02860</name>
</gene>
<dbReference type="InterPro" id="IPR019926">
    <property type="entry name" value="Ribosomal_uL3_CS"/>
</dbReference>
<evidence type="ECO:0000256" key="4">
    <source>
        <dbReference type="ARBA" id="ARBA00022980"/>
    </source>
</evidence>
<dbReference type="KEGG" id="seri:SERIO_v1c02860"/>
<dbReference type="InterPro" id="IPR019927">
    <property type="entry name" value="Ribosomal_uL3_bac/org-type"/>
</dbReference>
<dbReference type="NCBIfam" id="TIGR03625">
    <property type="entry name" value="L3_bact"/>
    <property type="match status" value="1"/>
</dbReference>
<evidence type="ECO:0000256" key="3">
    <source>
        <dbReference type="ARBA" id="ARBA00022884"/>
    </source>
</evidence>
<dbReference type="AlphaFoldDB" id="A0A0H3XHP3"/>
<dbReference type="EMBL" id="CP011856">
    <property type="protein sequence ID" value="AKM53870.1"/>
    <property type="molecule type" value="Genomic_DNA"/>
</dbReference>
<dbReference type="PANTHER" id="PTHR11229">
    <property type="entry name" value="50S RIBOSOMAL PROTEIN L3"/>
    <property type="match status" value="1"/>
</dbReference>
<accession>A0A0H3XHP3</accession>
<dbReference type="HAMAP" id="MF_01325_B">
    <property type="entry name" value="Ribosomal_uL3_B"/>
    <property type="match status" value="1"/>
</dbReference>
<evidence type="ECO:0000313" key="11">
    <source>
        <dbReference type="EMBL" id="AKM53870.1"/>
    </source>
</evidence>
<sequence length="262" mass="28210">MKGILGRKIGMTQVFATDGRLVPVTVVEVQPNVVLQVLTKEKQGYDALQLAVEDKRVNLVSKPDQGQFKKANTTPKRFVKEIRNMNGYQTGDIIKADIFTAGEFVDVTGISKGKGFTGSIKRHNYSRGPMGHGSGYHRGVGSMGAIAPNRILKSKKMPGHMGAEQVTIQNLEIIAIDVEKNALLVKGSIPGPKKQVVIVKEAIKGLTPNTPTELLVRTVKPEPKVEVKEEQAPAPAAPVEDNQTVETSTAPVASEPASEEAK</sequence>
<proteinExistence type="inferred from homology"/>
<feature type="compositionally biased region" description="Basic and acidic residues" evidence="10">
    <location>
        <begin position="221"/>
        <end position="231"/>
    </location>
</feature>
<dbReference type="InterPro" id="IPR009000">
    <property type="entry name" value="Transl_B-barrel_sf"/>
</dbReference>
<evidence type="ECO:0000256" key="7">
    <source>
        <dbReference type="HAMAP-Rule" id="MF_01325"/>
    </source>
</evidence>
<dbReference type="PATRIC" id="fig|743698.3.peg.288"/>
<evidence type="ECO:0000256" key="5">
    <source>
        <dbReference type="ARBA" id="ARBA00023274"/>
    </source>
</evidence>
<dbReference type="GO" id="GO:0022625">
    <property type="term" value="C:cytosolic large ribosomal subunit"/>
    <property type="evidence" value="ECO:0007669"/>
    <property type="project" value="TreeGrafter"/>
</dbReference>
<name>A0A0H3XHP3_9MOLU</name>
<keyword evidence="4 7" id="KW-0689">Ribosomal protein</keyword>
<comment type="similarity">
    <text evidence="1 7 8">Belongs to the universal ribosomal protein uL3 family.</text>
</comment>
<dbReference type="GO" id="GO:0019843">
    <property type="term" value="F:rRNA binding"/>
    <property type="evidence" value="ECO:0007669"/>
    <property type="project" value="UniProtKB-UniRule"/>
</dbReference>
<dbReference type="Gene3D" id="3.30.160.810">
    <property type="match status" value="1"/>
</dbReference>
<organism evidence="11 12">
    <name type="scientific">Spiroplasma eriocheiris</name>
    <dbReference type="NCBI Taxonomy" id="315358"/>
    <lineage>
        <taxon>Bacteria</taxon>
        <taxon>Bacillati</taxon>
        <taxon>Mycoplasmatota</taxon>
        <taxon>Mollicutes</taxon>
        <taxon>Entomoplasmatales</taxon>
        <taxon>Spiroplasmataceae</taxon>
        <taxon>Spiroplasma</taxon>
    </lineage>
</organism>
<reference evidence="11 12" key="1">
    <citation type="journal article" date="2015" name="Genome Biol. Evol.">
        <title>Found and Lost: The Fates of Horizontally Acquired Genes in Arthropod-Symbiotic Spiroplasma.</title>
        <authorList>
            <person name="Lo W.S."/>
            <person name="Gasparich G.E."/>
            <person name="Kuo C.H."/>
        </authorList>
    </citation>
    <scope>NUCLEOTIDE SEQUENCE [LARGE SCALE GENOMIC DNA]</scope>
    <source>
        <strain evidence="12">TDA-040725-5</strain>
    </source>
</reference>
<evidence type="ECO:0000256" key="6">
    <source>
        <dbReference type="ARBA" id="ARBA00035243"/>
    </source>
</evidence>
<keyword evidence="3 7" id="KW-0694">RNA-binding</keyword>
<comment type="subunit">
    <text evidence="7 9">Part of the 50S ribosomal subunit. Forms a cluster with proteins L14 and L19.</text>
</comment>
<feature type="compositionally biased region" description="Low complexity" evidence="10">
    <location>
        <begin position="247"/>
        <end position="256"/>
    </location>
</feature>
<dbReference type="RefSeq" id="WP_047791139.1">
    <property type="nucleotide sequence ID" value="NZ_CP011856.1"/>
</dbReference>
<dbReference type="Proteomes" id="UP000035661">
    <property type="component" value="Chromosome"/>
</dbReference>
<keyword evidence="5 7" id="KW-0687">Ribonucleoprotein</keyword>
<dbReference type="GO" id="GO:0003735">
    <property type="term" value="F:structural constituent of ribosome"/>
    <property type="evidence" value="ECO:0007669"/>
    <property type="project" value="UniProtKB-UniRule"/>
</dbReference>
<dbReference type="Gene3D" id="2.40.30.10">
    <property type="entry name" value="Translation factors"/>
    <property type="match status" value="1"/>
</dbReference>
<dbReference type="SUPFAM" id="SSF50447">
    <property type="entry name" value="Translation proteins"/>
    <property type="match status" value="1"/>
</dbReference>
<dbReference type="FunFam" id="2.40.30.10:FF:000004">
    <property type="entry name" value="50S ribosomal protein L3"/>
    <property type="match status" value="1"/>
</dbReference>
<dbReference type="Pfam" id="PF00297">
    <property type="entry name" value="Ribosomal_L3"/>
    <property type="match status" value="1"/>
</dbReference>
<evidence type="ECO:0000313" key="12">
    <source>
        <dbReference type="Proteomes" id="UP000035661"/>
    </source>
</evidence>
<feature type="region of interest" description="Disordered" evidence="10">
    <location>
        <begin position="221"/>
        <end position="262"/>
    </location>
</feature>
<keyword evidence="12" id="KW-1185">Reference proteome</keyword>
<protein>
    <recommendedName>
        <fullName evidence="6 7">Large ribosomal subunit protein uL3</fullName>
    </recommendedName>
</protein>
<keyword evidence="2 7" id="KW-0699">rRNA-binding</keyword>
<comment type="function">
    <text evidence="7 9">One of the primary rRNA binding proteins, it binds directly near the 3'-end of the 23S rRNA, where it nucleates assembly of the 50S subunit.</text>
</comment>
<reference evidence="12" key="2">
    <citation type="submission" date="2015-06" db="EMBL/GenBank/DDBJ databases">
        <title>Complete genome sequence of Spiroplasma eriocheiris TDA-040725-5 (DSM 21848).</title>
        <authorList>
            <person name="Lo W.-S."/>
            <person name="Kuo C.-H."/>
        </authorList>
    </citation>
    <scope>NUCLEOTIDE SEQUENCE [LARGE SCALE GENOMIC DNA]</scope>
    <source>
        <strain evidence="12">TDA-040725-5</strain>
    </source>
</reference>
<evidence type="ECO:0000256" key="2">
    <source>
        <dbReference type="ARBA" id="ARBA00022730"/>
    </source>
</evidence>
<evidence type="ECO:0000256" key="8">
    <source>
        <dbReference type="RuleBase" id="RU003905"/>
    </source>
</evidence>
<evidence type="ECO:0000256" key="9">
    <source>
        <dbReference type="RuleBase" id="RU003906"/>
    </source>
</evidence>
<dbReference type="GO" id="GO:0006412">
    <property type="term" value="P:translation"/>
    <property type="evidence" value="ECO:0007669"/>
    <property type="project" value="UniProtKB-UniRule"/>
</dbReference>
<evidence type="ECO:0000256" key="1">
    <source>
        <dbReference type="ARBA" id="ARBA00006540"/>
    </source>
</evidence>
<dbReference type="InterPro" id="IPR000597">
    <property type="entry name" value="Ribosomal_uL3"/>
</dbReference>
<evidence type="ECO:0000256" key="10">
    <source>
        <dbReference type="SAM" id="MobiDB-lite"/>
    </source>
</evidence>
<dbReference type="PANTHER" id="PTHR11229:SF16">
    <property type="entry name" value="LARGE RIBOSOMAL SUBUNIT PROTEIN UL3C"/>
    <property type="match status" value="1"/>
</dbReference>
<dbReference type="PROSITE" id="PS00474">
    <property type="entry name" value="RIBOSOMAL_L3"/>
    <property type="match status" value="1"/>
</dbReference>